<dbReference type="Proteomes" id="UP000239590">
    <property type="component" value="Unassembled WGS sequence"/>
</dbReference>
<comment type="caution">
    <text evidence="3">The sequence shown here is derived from an EMBL/GenBank/DDBJ whole genome shotgun (WGS) entry which is preliminary data.</text>
</comment>
<protein>
    <submittedName>
        <fullName evidence="3">Uncharacterized protein</fullName>
    </submittedName>
</protein>
<dbReference type="Pfam" id="PF12895">
    <property type="entry name" value="ANAPC3"/>
    <property type="match status" value="1"/>
</dbReference>
<dbReference type="SUPFAM" id="SSF48452">
    <property type="entry name" value="TPR-like"/>
    <property type="match status" value="3"/>
</dbReference>
<keyword evidence="4" id="KW-1185">Reference proteome</keyword>
<keyword evidence="1" id="KW-0802">TPR repeat</keyword>
<dbReference type="EMBL" id="PTRA01000003">
    <property type="protein sequence ID" value="PQA56270.1"/>
    <property type="molecule type" value="Genomic_DNA"/>
</dbReference>
<dbReference type="Pfam" id="PF13432">
    <property type="entry name" value="TPR_16"/>
    <property type="match status" value="3"/>
</dbReference>
<proteinExistence type="predicted"/>
<organism evidence="3 4">
    <name type="scientific">Siphonobacter curvatus</name>
    <dbReference type="NCBI Taxonomy" id="2094562"/>
    <lineage>
        <taxon>Bacteria</taxon>
        <taxon>Pseudomonadati</taxon>
        <taxon>Bacteroidota</taxon>
        <taxon>Cytophagia</taxon>
        <taxon>Cytophagales</taxon>
        <taxon>Cytophagaceae</taxon>
        <taxon>Siphonobacter</taxon>
    </lineage>
</organism>
<feature type="repeat" description="TPR" evidence="1">
    <location>
        <begin position="417"/>
        <end position="450"/>
    </location>
</feature>
<evidence type="ECO:0000256" key="1">
    <source>
        <dbReference type="PROSITE-ProRule" id="PRU00339"/>
    </source>
</evidence>
<dbReference type="RefSeq" id="WP_104714806.1">
    <property type="nucleotide sequence ID" value="NZ_PTRA01000003.1"/>
</dbReference>
<accession>A0A2S7IIQ1</accession>
<gene>
    <name evidence="3" type="ORF">C5O19_18165</name>
</gene>
<dbReference type="PROSITE" id="PS50005">
    <property type="entry name" value="TPR"/>
    <property type="match status" value="3"/>
</dbReference>
<dbReference type="InterPro" id="IPR011990">
    <property type="entry name" value="TPR-like_helical_dom_sf"/>
</dbReference>
<dbReference type="InterPro" id="IPR019734">
    <property type="entry name" value="TPR_rpt"/>
</dbReference>
<dbReference type="PANTHER" id="PTHR12558">
    <property type="entry name" value="CELL DIVISION CYCLE 16,23,27"/>
    <property type="match status" value="1"/>
</dbReference>
<keyword evidence="2" id="KW-0732">Signal</keyword>
<dbReference type="Pfam" id="PF14559">
    <property type="entry name" value="TPR_19"/>
    <property type="match status" value="2"/>
</dbReference>
<dbReference type="PANTHER" id="PTHR12558:SF13">
    <property type="entry name" value="CELL DIVISION CYCLE PROTEIN 27 HOMOLOG"/>
    <property type="match status" value="1"/>
</dbReference>
<feature type="chain" id="PRO_5015466033" evidence="2">
    <location>
        <begin position="20"/>
        <end position="565"/>
    </location>
</feature>
<name>A0A2S7IIQ1_9BACT</name>
<feature type="signal peptide" evidence="2">
    <location>
        <begin position="1"/>
        <end position="19"/>
    </location>
</feature>
<dbReference type="SMART" id="SM00028">
    <property type="entry name" value="TPR"/>
    <property type="match status" value="10"/>
</dbReference>
<dbReference type="AlphaFoldDB" id="A0A2S7IIQ1"/>
<evidence type="ECO:0000313" key="3">
    <source>
        <dbReference type="EMBL" id="PQA56270.1"/>
    </source>
</evidence>
<dbReference type="Pfam" id="PF13181">
    <property type="entry name" value="TPR_8"/>
    <property type="match status" value="1"/>
</dbReference>
<evidence type="ECO:0000313" key="4">
    <source>
        <dbReference type="Proteomes" id="UP000239590"/>
    </source>
</evidence>
<dbReference type="Gene3D" id="1.25.40.10">
    <property type="entry name" value="Tetratricopeptide repeat domain"/>
    <property type="match status" value="5"/>
</dbReference>
<feature type="repeat" description="TPR" evidence="1">
    <location>
        <begin position="36"/>
        <end position="69"/>
    </location>
</feature>
<reference evidence="4" key="1">
    <citation type="submission" date="2018-02" db="EMBL/GenBank/DDBJ databases">
        <title>Genome sequencing of Solimonas sp. HR-BB.</title>
        <authorList>
            <person name="Lee Y."/>
            <person name="Jeon C.O."/>
        </authorList>
    </citation>
    <scope>NUCLEOTIDE SEQUENCE [LARGE SCALE GENOMIC DNA]</scope>
    <source>
        <strain evidence="4">HR-U</strain>
    </source>
</reference>
<sequence>MKAVALAVLMAFLAGPTIAQQKKKKEAPTAEQIAEAERVFAEGMKFFVQDDFEQAIPAFQKSLEMSPENAGVSYSLAKAYDKKGDTDKAMPHAEKAFLLSPENKFATTLLADIYEKKHKFAEAAKLYQLLATRYPENTEYAIELASLYLQQDQYAEALKAYDKVEKTLGLSEEITQQKQMVLLKQGKVNEAIKEGERLINSDPSEVEYLVDQAELLMTHDRSEQAIPVLEKILQLRSDNAQAHIMLAELYRKKGDLKRCNEELGKAFADPSLDATTKARVLTSYMAMLPQESQNEDVLAFARSLVQSHPEQSQGHVILGDLLAQRNDKAAARDSYAKAVRLDGSLNEVWQRVIQLDGDLNQMDSVVTHAEQALEVFPNQAVFWYASGSANLAKKQYKKAVDALEEARRLSSDTKLLTFIHAQLGDAYNAMGKFEASDGAYEDALKIDANNEHVLNNYGYFLSLRKVKLDKATEMTSRLVKLFPQNATYLDTHAWVYFARGDYAMARTFLEKAVKLDASNGTIWEHYGDVLFQLNEKEKALEQWKKAKSLGVASERIEKKISTGSL</sequence>
<evidence type="ECO:0000256" key="2">
    <source>
        <dbReference type="SAM" id="SignalP"/>
    </source>
</evidence>
<feature type="repeat" description="TPR" evidence="1">
    <location>
        <begin position="70"/>
        <end position="103"/>
    </location>
</feature>
<dbReference type="OrthoDB" id="9814220at2"/>